<gene>
    <name evidence="1" type="ORF">RM697_13665</name>
</gene>
<evidence type="ECO:0000313" key="2">
    <source>
        <dbReference type="Proteomes" id="UP001259492"/>
    </source>
</evidence>
<feature type="non-terminal residue" evidence="1">
    <location>
        <position position="526"/>
    </location>
</feature>
<protein>
    <submittedName>
        <fullName evidence="1">Uncharacterized protein</fullName>
    </submittedName>
</protein>
<accession>A0ABU2YNI4</accession>
<evidence type="ECO:0000313" key="1">
    <source>
        <dbReference type="EMBL" id="MDT0559696.1"/>
    </source>
</evidence>
<reference evidence="1 2" key="1">
    <citation type="submission" date="2023-09" db="EMBL/GenBank/DDBJ databases">
        <authorList>
            <person name="Rey-Velasco X."/>
        </authorList>
    </citation>
    <scope>NUCLEOTIDE SEQUENCE [LARGE SCALE GENOMIC DNA]</scope>
    <source>
        <strain evidence="1 2">W332</strain>
    </source>
</reference>
<feature type="non-terminal residue" evidence="1">
    <location>
        <position position="1"/>
    </location>
</feature>
<sequence length="526" mass="56350">EVEIISINNLSGGFPDINHAVYEGVDCDNLTELYCSDDDASVTTELTVGNTYYVRIFTGGSDPDNIDFELCIREAPTNIICENSVNFCSGDEGLTTSNIIGIPDTGQIACLFTAPNPTWNTIQIDESGLIEIEIDQVDDNGNGLDVDFVLWGPFNSLDEACGGLDTGCPTPGDCPNNTFDPNFYPFGNIVDCSYSIQSTENLTINNALAGEVYVLLVTNFNGGPGTITITQTNTGGGTITAEINAEVVSNEVFIDSTNDPTEVDFTNPLCDFTSITLEADSPFADSFQWYDDFIAIPGATASTLVVTESGRYSFQAFDEDCGDDSLSQEVVITLYDLPTANTVADIQICDDISGDGTESFDLDTIAAQILGSQSNTDFNVSFYTSETDRNNATNPVSSPLVTASTTVYVRVEDNDAVSDGFLGCRAITQFDITVNPLPVINQPADLILCDNDQDGVVDIDLTTIDAEVTTDSNVSITYHTTQADADSGNNALNTNYSGTQGTLFIRVENNTTGCYSTTSFNIIIDV</sequence>
<keyword evidence="2" id="KW-1185">Reference proteome</keyword>
<proteinExistence type="predicted"/>
<name>A0ABU2YNI4_9FLAO</name>
<dbReference type="EMBL" id="JAVRIA010000022">
    <property type="protein sequence ID" value="MDT0559696.1"/>
    <property type="molecule type" value="Genomic_DNA"/>
</dbReference>
<organism evidence="1 2">
    <name type="scientific">Microcosmobacter mediterraneus</name>
    <dbReference type="NCBI Taxonomy" id="3075607"/>
    <lineage>
        <taxon>Bacteria</taxon>
        <taxon>Pseudomonadati</taxon>
        <taxon>Bacteroidota</taxon>
        <taxon>Flavobacteriia</taxon>
        <taxon>Flavobacteriales</taxon>
        <taxon>Flavobacteriaceae</taxon>
        <taxon>Microcosmobacter</taxon>
    </lineage>
</organism>
<comment type="caution">
    <text evidence="1">The sequence shown here is derived from an EMBL/GenBank/DDBJ whole genome shotgun (WGS) entry which is preliminary data.</text>
</comment>
<dbReference type="Proteomes" id="UP001259492">
    <property type="component" value="Unassembled WGS sequence"/>
</dbReference>